<dbReference type="SUPFAM" id="SSF53822">
    <property type="entry name" value="Periplasmic binding protein-like I"/>
    <property type="match status" value="1"/>
</dbReference>
<dbReference type="InterPro" id="IPR007487">
    <property type="entry name" value="ABC_transpt-TYRBP-like"/>
</dbReference>
<evidence type="ECO:0000313" key="1">
    <source>
        <dbReference type="EMBL" id="MBR0671552.1"/>
    </source>
</evidence>
<dbReference type="Gene3D" id="3.40.50.2300">
    <property type="match status" value="2"/>
</dbReference>
<dbReference type="Pfam" id="PF04392">
    <property type="entry name" value="ABC_sub_bind"/>
    <property type="match status" value="1"/>
</dbReference>
<dbReference type="PANTHER" id="PTHR35271:SF1">
    <property type="entry name" value="ABC TRANSPORTER, SUBSTRATE-BINDING LIPOPROTEIN"/>
    <property type="match status" value="1"/>
</dbReference>
<accession>A0A9X9WWM3</accession>
<dbReference type="RefSeq" id="WP_211861922.1">
    <property type="nucleotide sequence ID" value="NZ_JAAEDM010000021.1"/>
</dbReference>
<evidence type="ECO:0000313" key="2">
    <source>
        <dbReference type="Proteomes" id="UP001138751"/>
    </source>
</evidence>
<name>A0A9X9WWM3_9PROT</name>
<dbReference type="AlphaFoldDB" id="A0A9X9WWM3"/>
<proteinExistence type="predicted"/>
<sequence>MERRHLLAAAAVLCSATPAARARAQGSAVPRVCFLVNGGPGPLSDTIRRDFVQDLAALGSVEGRDIRVEFSFAQGVLDRLPGLAAGLVQDRCDILVGLGGPASRAAQRATDRIPVIFSIVTDPVALGLVASVERPGRNVTGVTSLDPRQANRQMELLKRALPGVERVGILSDHTIPGADASGMAPIDRANIAAAEAVGLRPQLIKLARPTTEGAVPDADGALGAMQAQGAQVVLVLELPLAFAHRRLIAEAAAARRIPTLFPGGMRDAGGLITYGTTVTDTWRRIPAIVDRILKGASPGDLPVEFITRRELVINLATAARIGVTVPPDLLAEADQVIR</sequence>
<dbReference type="EMBL" id="JAAEDM010000021">
    <property type="protein sequence ID" value="MBR0671552.1"/>
    <property type="molecule type" value="Genomic_DNA"/>
</dbReference>
<comment type="caution">
    <text evidence="1">The sequence shown here is derived from an EMBL/GenBank/DDBJ whole genome shotgun (WGS) entry which is preliminary data.</text>
</comment>
<dbReference type="PANTHER" id="PTHR35271">
    <property type="entry name" value="ABC TRANSPORTER, SUBSTRATE-BINDING LIPOPROTEIN-RELATED"/>
    <property type="match status" value="1"/>
</dbReference>
<organism evidence="1 2">
    <name type="scientific">Neoroseomonas soli</name>
    <dbReference type="NCBI Taxonomy" id="1081025"/>
    <lineage>
        <taxon>Bacteria</taxon>
        <taxon>Pseudomonadati</taxon>
        <taxon>Pseudomonadota</taxon>
        <taxon>Alphaproteobacteria</taxon>
        <taxon>Acetobacterales</taxon>
        <taxon>Acetobacteraceae</taxon>
        <taxon>Neoroseomonas</taxon>
    </lineage>
</organism>
<dbReference type="Proteomes" id="UP001138751">
    <property type="component" value="Unassembled WGS sequence"/>
</dbReference>
<gene>
    <name evidence="1" type="ORF">GXW76_10245</name>
</gene>
<dbReference type="InterPro" id="IPR028082">
    <property type="entry name" value="Peripla_BP_I"/>
</dbReference>
<keyword evidence="2" id="KW-1185">Reference proteome</keyword>
<protein>
    <recommendedName>
        <fullName evidence="3">ABC transporter substrate-binding protein</fullName>
    </recommendedName>
</protein>
<reference evidence="1" key="2">
    <citation type="journal article" date="2021" name="Syst. Appl. Microbiol.">
        <title>Roseomonas hellenica sp. nov., isolated from roots of wild-growing Alkanna tinctoria.</title>
        <authorList>
            <person name="Rat A."/>
            <person name="Naranjo H.D."/>
            <person name="Lebbe L."/>
            <person name="Cnockaert M."/>
            <person name="Krigas N."/>
            <person name="Grigoriadou K."/>
            <person name="Maloupa E."/>
            <person name="Willems A."/>
        </authorList>
    </citation>
    <scope>NUCLEOTIDE SEQUENCE</scope>
    <source>
        <strain evidence="1">LMG 31231</strain>
    </source>
</reference>
<dbReference type="CDD" id="cd06325">
    <property type="entry name" value="PBP1_ABC_unchar_transporter"/>
    <property type="match status" value="1"/>
</dbReference>
<reference evidence="1" key="1">
    <citation type="submission" date="2020-01" db="EMBL/GenBank/DDBJ databases">
        <authorList>
            <person name="Rat A."/>
        </authorList>
    </citation>
    <scope>NUCLEOTIDE SEQUENCE</scope>
    <source>
        <strain evidence="1">LMG 31231</strain>
    </source>
</reference>
<evidence type="ECO:0008006" key="3">
    <source>
        <dbReference type="Google" id="ProtNLM"/>
    </source>
</evidence>